<evidence type="ECO:0008006" key="3">
    <source>
        <dbReference type="Google" id="ProtNLM"/>
    </source>
</evidence>
<evidence type="ECO:0000313" key="1">
    <source>
        <dbReference type="EMBL" id="KAK9712866.1"/>
    </source>
</evidence>
<sequence length="121" mass="13815">MTRSIEVHIVDLYSIFSSECAHLNDSIDRSSLLSIIIRNESDDVKDLIKNLTLKDAILNLLNAWEKVSMETIVKCWKPVLEFDEPDEDGIPLSTLTERYHPRDINSVVQQTLGMLNMIAPM</sequence>
<gene>
    <name evidence="1" type="ORF">QE152_g24682</name>
</gene>
<keyword evidence="2" id="KW-1185">Reference proteome</keyword>
<comment type="caution">
    <text evidence="1">The sequence shown here is derived from an EMBL/GenBank/DDBJ whole genome shotgun (WGS) entry which is preliminary data.</text>
</comment>
<dbReference type="EMBL" id="JASPKY010000256">
    <property type="protein sequence ID" value="KAK9712866.1"/>
    <property type="molecule type" value="Genomic_DNA"/>
</dbReference>
<dbReference type="AlphaFoldDB" id="A0AAW1K5C4"/>
<reference evidence="1 2" key="1">
    <citation type="journal article" date="2024" name="BMC Genomics">
        <title>De novo assembly and annotation of Popillia japonica's genome with initial clues to its potential as an invasive pest.</title>
        <authorList>
            <person name="Cucini C."/>
            <person name="Boschi S."/>
            <person name="Funari R."/>
            <person name="Cardaioli E."/>
            <person name="Iannotti N."/>
            <person name="Marturano G."/>
            <person name="Paoli F."/>
            <person name="Bruttini M."/>
            <person name="Carapelli A."/>
            <person name="Frati F."/>
            <person name="Nardi F."/>
        </authorList>
    </citation>
    <scope>NUCLEOTIDE SEQUENCE [LARGE SCALE GENOMIC DNA]</scope>
    <source>
        <strain evidence="1">DMR45628</strain>
    </source>
</reference>
<protein>
    <recommendedName>
        <fullName evidence="3">DDE-1 domain-containing protein</fullName>
    </recommendedName>
</protein>
<accession>A0AAW1K5C4</accession>
<organism evidence="1 2">
    <name type="scientific">Popillia japonica</name>
    <name type="common">Japanese beetle</name>
    <dbReference type="NCBI Taxonomy" id="7064"/>
    <lineage>
        <taxon>Eukaryota</taxon>
        <taxon>Metazoa</taxon>
        <taxon>Ecdysozoa</taxon>
        <taxon>Arthropoda</taxon>
        <taxon>Hexapoda</taxon>
        <taxon>Insecta</taxon>
        <taxon>Pterygota</taxon>
        <taxon>Neoptera</taxon>
        <taxon>Endopterygota</taxon>
        <taxon>Coleoptera</taxon>
        <taxon>Polyphaga</taxon>
        <taxon>Scarabaeiformia</taxon>
        <taxon>Scarabaeidae</taxon>
        <taxon>Rutelinae</taxon>
        <taxon>Popillia</taxon>
    </lineage>
</organism>
<dbReference type="Proteomes" id="UP001458880">
    <property type="component" value="Unassembled WGS sequence"/>
</dbReference>
<name>A0AAW1K5C4_POPJA</name>
<proteinExistence type="predicted"/>
<evidence type="ECO:0000313" key="2">
    <source>
        <dbReference type="Proteomes" id="UP001458880"/>
    </source>
</evidence>